<dbReference type="InterPro" id="IPR007712">
    <property type="entry name" value="RelE/ParE_toxin"/>
</dbReference>
<dbReference type="OrthoDB" id="595470at2"/>
<evidence type="ECO:0000313" key="2">
    <source>
        <dbReference type="EMBL" id="RYB06064.1"/>
    </source>
</evidence>
<dbReference type="AlphaFoldDB" id="A0A4Q2RDZ7"/>
<name>A0A4Q2RDZ7_9HYPH</name>
<dbReference type="Proteomes" id="UP000289411">
    <property type="component" value="Unassembled WGS sequence"/>
</dbReference>
<gene>
    <name evidence="2" type="ORF">D3272_07685</name>
</gene>
<organism evidence="2 3">
    <name type="scientific">Lichenibacterium ramalinae</name>
    <dbReference type="NCBI Taxonomy" id="2316527"/>
    <lineage>
        <taxon>Bacteria</taxon>
        <taxon>Pseudomonadati</taxon>
        <taxon>Pseudomonadota</taxon>
        <taxon>Alphaproteobacteria</taxon>
        <taxon>Hyphomicrobiales</taxon>
        <taxon>Lichenihabitantaceae</taxon>
        <taxon>Lichenibacterium</taxon>
    </lineage>
</organism>
<dbReference type="Pfam" id="PF05016">
    <property type="entry name" value="ParE_toxin"/>
    <property type="match status" value="1"/>
</dbReference>
<accession>A0A4Q2RDZ7</accession>
<dbReference type="Gene3D" id="3.30.2310.20">
    <property type="entry name" value="RelE-like"/>
    <property type="match status" value="1"/>
</dbReference>
<keyword evidence="1" id="KW-1277">Toxin-antitoxin system</keyword>
<evidence type="ECO:0000313" key="3">
    <source>
        <dbReference type="Proteomes" id="UP000289411"/>
    </source>
</evidence>
<proteinExistence type="predicted"/>
<keyword evidence="3" id="KW-1185">Reference proteome</keyword>
<reference evidence="2 3" key="2">
    <citation type="submission" date="2019-02" db="EMBL/GenBank/DDBJ databases">
        <title>'Lichenibacterium ramalinii' gen. nov. sp. nov., 'Lichenibacterium minor' gen. nov. sp. nov.</title>
        <authorList>
            <person name="Pankratov T."/>
        </authorList>
    </citation>
    <scope>NUCLEOTIDE SEQUENCE [LARGE SCALE GENOMIC DNA]</scope>
    <source>
        <strain evidence="2 3">RmlP001</strain>
    </source>
</reference>
<dbReference type="EMBL" id="QYBC01000005">
    <property type="protein sequence ID" value="RYB06064.1"/>
    <property type="molecule type" value="Genomic_DNA"/>
</dbReference>
<protein>
    <submittedName>
        <fullName evidence="2">Type II toxin-antitoxin system RelE/ParE family toxin</fullName>
    </submittedName>
</protein>
<reference evidence="2 3" key="1">
    <citation type="submission" date="2018-09" db="EMBL/GenBank/DDBJ databases">
        <authorList>
            <person name="Grouzdev D.S."/>
            <person name="Krutkina M.S."/>
        </authorList>
    </citation>
    <scope>NUCLEOTIDE SEQUENCE [LARGE SCALE GENOMIC DNA]</scope>
    <source>
        <strain evidence="2 3">RmlP001</strain>
    </source>
</reference>
<evidence type="ECO:0000256" key="1">
    <source>
        <dbReference type="ARBA" id="ARBA00022649"/>
    </source>
</evidence>
<dbReference type="InterPro" id="IPR035093">
    <property type="entry name" value="RelE/ParE_toxin_dom_sf"/>
</dbReference>
<sequence>MTYIGERSPQGAESVGLRLRSLFALLAEHPFIGRTTDRPGVRRLSAQPSPCAVFYRVSGQTVIVQRIRRVSRRLDPS</sequence>
<comment type="caution">
    <text evidence="2">The sequence shown here is derived from an EMBL/GenBank/DDBJ whole genome shotgun (WGS) entry which is preliminary data.</text>
</comment>